<reference evidence="1" key="1">
    <citation type="submission" date="2021-01" db="EMBL/GenBank/DDBJ databases">
        <authorList>
            <person name="Corre E."/>
            <person name="Pelletier E."/>
            <person name="Niang G."/>
            <person name="Scheremetjew M."/>
            <person name="Finn R."/>
            <person name="Kale V."/>
            <person name="Holt S."/>
            <person name="Cochrane G."/>
            <person name="Meng A."/>
            <person name="Brown T."/>
            <person name="Cohen L."/>
        </authorList>
    </citation>
    <scope>NUCLEOTIDE SEQUENCE</scope>
    <source>
        <strain evidence="1">SM1012Den-03</strain>
    </source>
</reference>
<organism evidence="1">
    <name type="scientific">Skeletonema marinoi</name>
    <dbReference type="NCBI Taxonomy" id="267567"/>
    <lineage>
        <taxon>Eukaryota</taxon>
        <taxon>Sar</taxon>
        <taxon>Stramenopiles</taxon>
        <taxon>Ochrophyta</taxon>
        <taxon>Bacillariophyta</taxon>
        <taxon>Coscinodiscophyceae</taxon>
        <taxon>Thalassiosirophycidae</taxon>
        <taxon>Thalassiosirales</taxon>
        <taxon>Skeletonemataceae</taxon>
        <taxon>Skeletonema</taxon>
        <taxon>Skeletonema marinoi-dohrnii complex</taxon>
    </lineage>
</organism>
<gene>
    <name evidence="1" type="ORF">SMAR0320_LOCUS5058</name>
</gene>
<sequence>MAFSPSSPSFTSTSSCSTHNKQLFSRVKTRFDGDYEQQLQTFDPLGFSDADYGHEFSSSSPMVSSKAAVAAPILALSTIVIDPESSYAAATSSLSTGDFNPDNFRPVCGASDSFYRFLQGSTRAVVGDENFSEYGPLIAGGLLRIRLELCVVESFFNEAVGPFIKENGLNWILPIHESVETFLAGTIFALATTFILVGSTKLVQIIAFYGDLLFGGPCRLIGGFFFDRARGEPVTLDVSFFGFFKTRLVGPPVDFKEEEIKKVTGQTKLVDFDKVKPAEIPLIVLSGGVKLVGEASKVFREFIEALDLFVGRYLVLLASGYIILKFVHFKIFPDFP</sequence>
<proteinExistence type="predicted"/>
<accession>A0A7S2KUY5</accession>
<name>A0A7S2KUY5_9STRA</name>
<protein>
    <submittedName>
        <fullName evidence="1">Uncharacterized protein</fullName>
    </submittedName>
</protein>
<dbReference type="AlphaFoldDB" id="A0A7S2KUY5"/>
<evidence type="ECO:0000313" key="1">
    <source>
        <dbReference type="EMBL" id="CAD9585699.1"/>
    </source>
</evidence>
<dbReference type="EMBL" id="HBGZ01007142">
    <property type="protein sequence ID" value="CAD9585699.1"/>
    <property type="molecule type" value="Transcribed_RNA"/>
</dbReference>